<dbReference type="PANTHER" id="PTHR43077:SF10">
    <property type="entry name" value="TRANSPORT PERMEASE PROTEIN"/>
    <property type="match status" value="1"/>
</dbReference>
<dbReference type="AlphaFoldDB" id="V8AP48"/>
<dbReference type="GO" id="GO:0016020">
    <property type="term" value="C:membrane"/>
    <property type="evidence" value="ECO:0007669"/>
    <property type="project" value="UniProtKB-SubCell"/>
</dbReference>
<dbReference type="Proteomes" id="UP000018692">
    <property type="component" value="Unassembled WGS sequence"/>
</dbReference>
<keyword evidence="3 5" id="KW-1133">Transmembrane helix</keyword>
<dbReference type="InterPro" id="IPR051328">
    <property type="entry name" value="T7SS_ABC-Transporter"/>
</dbReference>
<evidence type="ECO:0000256" key="4">
    <source>
        <dbReference type="ARBA" id="ARBA00023136"/>
    </source>
</evidence>
<dbReference type="PANTHER" id="PTHR43077">
    <property type="entry name" value="TRANSPORT PERMEASE YVFS-RELATED"/>
    <property type="match status" value="1"/>
</dbReference>
<evidence type="ECO:0000256" key="3">
    <source>
        <dbReference type="ARBA" id="ARBA00022989"/>
    </source>
</evidence>
<organism evidence="6 7">
    <name type="scientific">Lactococcus garvieae TRF1</name>
    <dbReference type="NCBI Taxonomy" id="1380772"/>
    <lineage>
        <taxon>Bacteria</taxon>
        <taxon>Bacillati</taxon>
        <taxon>Bacillota</taxon>
        <taxon>Bacilli</taxon>
        <taxon>Lactobacillales</taxon>
        <taxon>Streptococcaceae</taxon>
        <taxon>Lactococcus</taxon>
    </lineage>
</organism>
<protein>
    <recommendedName>
        <fullName evidence="8">Phage infection protein</fullName>
    </recommendedName>
</protein>
<dbReference type="PATRIC" id="fig|1380772.3.peg.1324"/>
<feature type="transmembrane region" description="Helical" evidence="5">
    <location>
        <begin position="21"/>
        <end position="41"/>
    </location>
</feature>
<comment type="subcellular location">
    <subcellularLocation>
        <location evidence="1">Membrane</location>
        <topology evidence="1">Multi-pass membrane protein</topology>
    </subcellularLocation>
</comment>
<evidence type="ECO:0000313" key="7">
    <source>
        <dbReference type="Proteomes" id="UP000018692"/>
    </source>
</evidence>
<comment type="caution">
    <text evidence="6">The sequence shown here is derived from an EMBL/GenBank/DDBJ whole genome shotgun (WGS) entry which is preliminary data.</text>
</comment>
<gene>
    <name evidence="6" type="ORF">N568_0106815</name>
</gene>
<keyword evidence="4 5" id="KW-0472">Membrane</keyword>
<evidence type="ECO:0000256" key="5">
    <source>
        <dbReference type="SAM" id="Phobius"/>
    </source>
</evidence>
<reference evidence="6 7" key="1">
    <citation type="submission" date="2013-07" db="EMBL/GenBank/DDBJ databases">
        <title>Isolation of Lactococcus garvieae strain TRF1 from the fecal material of a timber rattlesnake.</title>
        <authorList>
            <person name="McLaughlin R.W."/>
            <person name="Cochran P.A."/>
            <person name="Dowd S.E."/>
        </authorList>
    </citation>
    <scope>NUCLEOTIDE SEQUENCE [LARGE SCALE GENOMIC DNA]</scope>
    <source>
        <strain evidence="6 7">TRF1</strain>
    </source>
</reference>
<dbReference type="EMBL" id="AVFE01000022">
    <property type="protein sequence ID" value="ETD04598.1"/>
    <property type="molecule type" value="Genomic_DNA"/>
</dbReference>
<proteinExistence type="predicted"/>
<name>V8AP48_9LACT</name>
<keyword evidence="2 5" id="KW-0812">Transmembrane</keyword>
<evidence type="ECO:0000313" key="6">
    <source>
        <dbReference type="EMBL" id="ETD04598.1"/>
    </source>
</evidence>
<sequence>MKHIKNTGKLFILDWKRIFKNPIAIFLVVALMFIPSLYAWFNIKALWDPYANTSQLPIAVYSDDRTEKFQDKSINIGDEV</sequence>
<evidence type="ECO:0000256" key="2">
    <source>
        <dbReference type="ARBA" id="ARBA00022692"/>
    </source>
</evidence>
<evidence type="ECO:0008006" key="8">
    <source>
        <dbReference type="Google" id="ProtNLM"/>
    </source>
</evidence>
<evidence type="ECO:0000256" key="1">
    <source>
        <dbReference type="ARBA" id="ARBA00004141"/>
    </source>
</evidence>
<accession>V8AP48</accession>